<accession>A0A182QI74</accession>
<dbReference type="VEuPathDB" id="VectorBase:AFAF010668"/>
<protein>
    <recommendedName>
        <fullName evidence="3">PH domain-containing protein</fullName>
    </recommendedName>
</protein>
<dbReference type="STRING" id="69004.A0A182QI74"/>
<dbReference type="Proteomes" id="UP000075886">
    <property type="component" value="Unassembled WGS sequence"/>
</dbReference>
<reference evidence="1" key="2">
    <citation type="submission" date="2020-05" db="UniProtKB">
        <authorList>
            <consortium name="EnsemblMetazoa"/>
        </authorList>
    </citation>
    <scope>IDENTIFICATION</scope>
    <source>
        <strain evidence="1">FAR1</strain>
    </source>
</reference>
<dbReference type="EMBL" id="AXCN02002331">
    <property type="status" value="NOT_ANNOTATED_CDS"/>
    <property type="molecule type" value="Genomic_DNA"/>
</dbReference>
<name>A0A182QI74_9DIPT</name>
<evidence type="ECO:0000313" key="2">
    <source>
        <dbReference type="Proteomes" id="UP000075886"/>
    </source>
</evidence>
<evidence type="ECO:0008006" key="3">
    <source>
        <dbReference type="Google" id="ProtNLM"/>
    </source>
</evidence>
<dbReference type="AlphaFoldDB" id="A0A182QI74"/>
<dbReference type="EnsemblMetazoa" id="AFAF010668-RA">
    <property type="protein sequence ID" value="AFAF010668-PA"/>
    <property type="gene ID" value="AFAF010668"/>
</dbReference>
<reference evidence="2" key="1">
    <citation type="submission" date="2014-01" db="EMBL/GenBank/DDBJ databases">
        <title>The Genome Sequence of Anopheles farauti FAR1 (V2).</title>
        <authorList>
            <consortium name="The Broad Institute Genomics Platform"/>
            <person name="Neafsey D.E."/>
            <person name="Besansky N."/>
            <person name="Howell P."/>
            <person name="Walton C."/>
            <person name="Young S.K."/>
            <person name="Zeng Q."/>
            <person name="Gargeya S."/>
            <person name="Fitzgerald M."/>
            <person name="Haas B."/>
            <person name="Abouelleil A."/>
            <person name="Allen A.W."/>
            <person name="Alvarado L."/>
            <person name="Arachchi H.M."/>
            <person name="Berlin A.M."/>
            <person name="Chapman S.B."/>
            <person name="Gainer-Dewar J."/>
            <person name="Goldberg J."/>
            <person name="Griggs A."/>
            <person name="Gujja S."/>
            <person name="Hansen M."/>
            <person name="Howarth C."/>
            <person name="Imamovic A."/>
            <person name="Ireland A."/>
            <person name="Larimer J."/>
            <person name="McCowan C."/>
            <person name="Murphy C."/>
            <person name="Pearson M."/>
            <person name="Poon T.W."/>
            <person name="Priest M."/>
            <person name="Roberts A."/>
            <person name="Saif S."/>
            <person name="Shea T."/>
            <person name="Sisk P."/>
            <person name="Sykes S."/>
            <person name="Wortman J."/>
            <person name="Nusbaum C."/>
            <person name="Birren B."/>
        </authorList>
    </citation>
    <scope>NUCLEOTIDE SEQUENCE [LARGE SCALE GENOMIC DNA]</scope>
    <source>
        <strain evidence="2">FAR1</strain>
    </source>
</reference>
<proteinExistence type="predicted"/>
<keyword evidence="2" id="KW-1185">Reference proteome</keyword>
<dbReference type="InterPro" id="IPR011993">
    <property type="entry name" value="PH-like_dom_sf"/>
</dbReference>
<organism evidence="1 2">
    <name type="scientific">Anopheles farauti</name>
    <dbReference type="NCBI Taxonomy" id="69004"/>
    <lineage>
        <taxon>Eukaryota</taxon>
        <taxon>Metazoa</taxon>
        <taxon>Ecdysozoa</taxon>
        <taxon>Arthropoda</taxon>
        <taxon>Hexapoda</taxon>
        <taxon>Insecta</taxon>
        <taxon>Pterygota</taxon>
        <taxon>Neoptera</taxon>
        <taxon>Endopterygota</taxon>
        <taxon>Diptera</taxon>
        <taxon>Nematocera</taxon>
        <taxon>Culicoidea</taxon>
        <taxon>Culicidae</taxon>
        <taxon>Anophelinae</taxon>
        <taxon>Anopheles</taxon>
    </lineage>
</organism>
<evidence type="ECO:0000313" key="1">
    <source>
        <dbReference type="EnsemblMetazoa" id="AFAF010668-PA"/>
    </source>
</evidence>
<dbReference type="SUPFAM" id="SSF50729">
    <property type="entry name" value="PH domain-like"/>
    <property type="match status" value="1"/>
</dbReference>
<sequence length="106" mass="12210">MAMLEGTLSKWTNVMKGWQYRWFVLDENAGLLSYYTMGYDVTLSSVPYCTASTCENIICIIQAVYLKENGIMVHRPEWNYLITGSVPHVKAYLFLVTVQERKQCQG</sequence>
<dbReference type="Gene3D" id="2.30.29.30">
    <property type="entry name" value="Pleckstrin-homology domain (PH domain)/Phosphotyrosine-binding domain (PTB)"/>
    <property type="match status" value="1"/>
</dbReference>